<dbReference type="EMBL" id="BK014762">
    <property type="protein sequence ID" value="DAD74651.1"/>
    <property type="molecule type" value="Genomic_DNA"/>
</dbReference>
<name>A0A8S5LXX4_9CAUD</name>
<evidence type="ECO:0000313" key="1">
    <source>
        <dbReference type="EMBL" id="DAD74651.1"/>
    </source>
</evidence>
<organism evidence="1">
    <name type="scientific">Myoviridae sp. ctZgq1</name>
    <dbReference type="NCBI Taxonomy" id="2826666"/>
    <lineage>
        <taxon>Viruses</taxon>
        <taxon>Duplodnaviria</taxon>
        <taxon>Heunggongvirae</taxon>
        <taxon>Uroviricota</taxon>
        <taxon>Caudoviricetes</taxon>
    </lineage>
</organism>
<reference evidence="1" key="1">
    <citation type="journal article" date="2021" name="Proc. Natl. Acad. Sci. U.S.A.">
        <title>A Catalog of Tens of Thousands of Viruses from Human Metagenomes Reveals Hidden Associations with Chronic Diseases.</title>
        <authorList>
            <person name="Tisza M.J."/>
            <person name="Buck C.B."/>
        </authorList>
    </citation>
    <scope>NUCLEOTIDE SEQUENCE</scope>
    <source>
        <strain evidence="1">CtZgq1</strain>
    </source>
</reference>
<proteinExistence type="predicted"/>
<accession>A0A8S5LXX4</accession>
<sequence length="52" mass="6315">MYLYLIAWLKHIQHGYLPVRQRTITTPLTMNAYNERLTTNDYRQRLQTTLTC</sequence>
<protein>
    <submittedName>
        <fullName evidence="1">Uncharacterized protein</fullName>
    </submittedName>
</protein>